<dbReference type="Gene3D" id="1.10.238.160">
    <property type="match status" value="1"/>
</dbReference>
<reference evidence="1 2" key="1">
    <citation type="submission" date="2020-08" db="EMBL/GenBank/DDBJ databases">
        <title>Genomic Encyclopedia of Type Strains, Phase IV (KMG-IV): sequencing the most valuable type-strain genomes for metagenomic binning, comparative biology and taxonomic classification.</title>
        <authorList>
            <person name="Goeker M."/>
        </authorList>
    </citation>
    <scope>NUCLEOTIDE SEQUENCE [LARGE SCALE GENOMIC DNA]</scope>
    <source>
        <strain evidence="1 2">DSM 103737</strain>
    </source>
</reference>
<organism evidence="1 2">
    <name type="scientific">Chelatococcus caeni</name>
    <dbReference type="NCBI Taxonomy" id="1348468"/>
    <lineage>
        <taxon>Bacteria</taxon>
        <taxon>Pseudomonadati</taxon>
        <taxon>Pseudomonadota</taxon>
        <taxon>Alphaproteobacteria</taxon>
        <taxon>Hyphomicrobiales</taxon>
        <taxon>Chelatococcaceae</taxon>
        <taxon>Chelatococcus</taxon>
    </lineage>
</organism>
<keyword evidence="2" id="KW-1185">Reference proteome</keyword>
<protein>
    <submittedName>
        <fullName evidence="1">Prophage regulatory protein</fullName>
    </submittedName>
</protein>
<sequence>MSTLIRLPDVLSAYGAKRPTLYAHMADGLFPRPVKLGAKFAAWPMDEVTAVINARIAGKTPDQIKVLVAELVAARQRRV</sequence>
<dbReference type="EMBL" id="JACIEN010000011">
    <property type="protein sequence ID" value="MBB4020025.1"/>
    <property type="molecule type" value="Genomic_DNA"/>
</dbReference>
<name>A0A840C3F6_9HYPH</name>
<dbReference type="InterPro" id="IPR010260">
    <property type="entry name" value="AlpA"/>
</dbReference>
<dbReference type="AlphaFoldDB" id="A0A840C3F6"/>
<comment type="caution">
    <text evidence="1">The sequence shown here is derived from an EMBL/GenBank/DDBJ whole genome shotgun (WGS) entry which is preliminary data.</text>
</comment>
<evidence type="ECO:0000313" key="2">
    <source>
        <dbReference type="Proteomes" id="UP000577362"/>
    </source>
</evidence>
<evidence type="ECO:0000313" key="1">
    <source>
        <dbReference type="EMBL" id="MBB4020025.1"/>
    </source>
</evidence>
<dbReference type="RefSeq" id="WP_183318861.1">
    <property type="nucleotide sequence ID" value="NZ_JACIEN010000011.1"/>
</dbReference>
<dbReference type="Proteomes" id="UP000577362">
    <property type="component" value="Unassembled WGS sequence"/>
</dbReference>
<accession>A0A840C3F6</accession>
<dbReference type="Pfam" id="PF05930">
    <property type="entry name" value="Phage_AlpA"/>
    <property type="match status" value="1"/>
</dbReference>
<gene>
    <name evidence="1" type="ORF">GGR16_005087</name>
</gene>
<proteinExistence type="predicted"/>